<evidence type="ECO:0000259" key="1">
    <source>
        <dbReference type="PROSITE" id="PS51186"/>
    </source>
</evidence>
<dbReference type="Gene3D" id="3.40.630.30">
    <property type="match status" value="1"/>
</dbReference>
<accession>A0ABP9MD31</accession>
<gene>
    <name evidence="2" type="ORF">GCM10023210_23120</name>
</gene>
<reference evidence="3" key="1">
    <citation type="journal article" date="2019" name="Int. J. Syst. Evol. Microbiol.">
        <title>The Global Catalogue of Microorganisms (GCM) 10K type strain sequencing project: providing services to taxonomists for standard genome sequencing and annotation.</title>
        <authorList>
            <consortium name="The Broad Institute Genomics Platform"/>
            <consortium name="The Broad Institute Genome Sequencing Center for Infectious Disease"/>
            <person name="Wu L."/>
            <person name="Ma J."/>
        </authorList>
    </citation>
    <scope>NUCLEOTIDE SEQUENCE [LARGE SCALE GENOMIC DNA]</scope>
    <source>
        <strain evidence="3">JCM 18019</strain>
    </source>
</reference>
<dbReference type="InterPro" id="IPR000182">
    <property type="entry name" value="GNAT_dom"/>
</dbReference>
<sequence>MIIRKATREDIYFIIKGIFAIENTGETNTFSNMFETDNQTTYNYLEQFFLDEENFDTEFSLNSYTIAEVDGEHAGMCALIFTDSNYYQNKGELFPIHLKSEHLNSFIENAKLLPSIRNHQENKKFLEYLFVDDKFRGKGVADELINHLATEAQQTNRELYLDVLESSPFLFKFYAKFDFKPTETFSIDNPENKIYPCIQKTLLCKNLGN</sequence>
<keyword evidence="3" id="KW-1185">Reference proteome</keyword>
<evidence type="ECO:0000313" key="2">
    <source>
        <dbReference type="EMBL" id="GAA5093159.1"/>
    </source>
</evidence>
<name>A0ABP9MD31_9FLAO</name>
<dbReference type="Proteomes" id="UP001500353">
    <property type="component" value="Unassembled WGS sequence"/>
</dbReference>
<dbReference type="SUPFAM" id="SSF55729">
    <property type="entry name" value="Acyl-CoA N-acyltransferases (Nat)"/>
    <property type="match status" value="1"/>
</dbReference>
<dbReference type="InterPro" id="IPR016181">
    <property type="entry name" value="Acyl_CoA_acyltransferase"/>
</dbReference>
<feature type="domain" description="N-acetyltransferase" evidence="1">
    <location>
        <begin position="28"/>
        <end position="208"/>
    </location>
</feature>
<dbReference type="EMBL" id="BAABHX010000003">
    <property type="protein sequence ID" value="GAA5093159.1"/>
    <property type="molecule type" value="Genomic_DNA"/>
</dbReference>
<dbReference type="CDD" id="cd04301">
    <property type="entry name" value="NAT_SF"/>
    <property type="match status" value="1"/>
</dbReference>
<dbReference type="RefSeq" id="WP_345203917.1">
    <property type="nucleotide sequence ID" value="NZ_BAABHX010000003.1"/>
</dbReference>
<organism evidence="2 3">
    <name type="scientific">Chryseobacterium ginsengisoli</name>
    <dbReference type="NCBI Taxonomy" id="363853"/>
    <lineage>
        <taxon>Bacteria</taxon>
        <taxon>Pseudomonadati</taxon>
        <taxon>Bacteroidota</taxon>
        <taxon>Flavobacteriia</taxon>
        <taxon>Flavobacteriales</taxon>
        <taxon>Weeksellaceae</taxon>
        <taxon>Chryseobacterium group</taxon>
        <taxon>Chryseobacterium</taxon>
    </lineage>
</organism>
<proteinExistence type="predicted"/>
<dbReference type="PROSITE" id="PS51186">
    <property type="entry name" value="GNAT"/>
    <property type="match status" value="1"/>
</dbReference>
<dbReference type="Pfam" id="PF13673">
    <property type="entry name" value="Acetyltransf_10"/>
    <property type="match status" value="1"/>
</dbReference>
<protein>
    <recommendedName>
        <fullName evidence="1">N-acetyltransferase domain-containing protein</fullName>
    </recommendedName>
</protein>
<comment type="caution">
    <text evidence="2">The sequence shown here is derived from an EMBL/GenBank/DDBJ whole genome shotgun (WGS) entry which is preliminary data.</text>
</comment>
<evidence type="ECO:0000313" key="3">
    <source>
        <dbReference type="Proteomes" id="UP001500353"/>
    </source>
</evidence>